<dbReference type="GO" id="GO:0031418">
    <property type="term" value="F:L-ascorbic acid binding"/>
    <property type="evidence" value="ECO:0007669"/>
    <property type="project" value="InterPro"/>
</dbReference>
<dbReference type="AlphaFoldDB" id="A0A4Q2DG67"/>
<organism evidence="8 9">
    <name type="scientific">Candolleomyces aberdarensis</name>
    <dbReference type="NCBI Taxonomy" id="2316362"/>
    <lineage>
        <taxon>Eukaryota</taxon>
        <taxon>Fungi</taxon>
        <taxon>Dikarya</taxon>
        <taxon>Basidiomycota</taxon>
        <taxon>Agaricomycotina</taxon>
        <taxon>Agaricomycetes</taxon>
        <taxon>Agaricomycetidae</taxon>
        <taxon>Agaricales</taxon>
        <taxon>Agaricineae</taxon>
        <taxon>Psathyrellaceae</taxon>
        <taxon>Candolleomyces</taxon>
    </lineage>
</organism>
<dbReference type="OrthoDB" id="69177at2759"/>
<evidence type="ECO:0000256" key="4">
    <source>
        <dbReference type="ARBA" id="ARBA00023002"/>
    </source>
</evidence>
<feature type="domain" description="Fe2OG dioxygenase" evidence="7">
    <location>
        <begin position="135"/>
        <end position="244"/>
    </location>
</feature>
<evidence type="ECO:0000313" key="9">
    <source>
        <dbReference type="Proteomes" id="UP000290288"/>
    </source>
</evidence>
<evidence type="ECO:0000313" key="8">
    <source>
        <dbReference type="EMBL" id="RXW17966.1"/>
    </source>
</evidence>
<keyword evidence="4" id="KW-0560">Oxidoreductase</keyword>
<gene>
    <name evidence="8" type="ORF">EST38_g7877</name>
</gene>
<keyword evidence="2" id="KW-0479">Metal-binding</keyword>
<keyword evidence="3" id="KW-0223">Dioxygenase</keyword>
<dbReference type="Gene3D" id="2.60.120.620">
    <property type="entry name" value="q2cbj1_9rhob like domain"/>
    <property type="match status" value="1"/>
</dbReference>
<dbReference type="EMBL" id="SDEE01000299">
    <property type="protein sequence ID" value="RXW17966.1"/>
    <property type="molecule type" value="Genomic_DNA"/>
</dbReference>
<keyword evidence="5" id="KW-0408">Iron</keyword>
<feature type="region of interest" description="Disordered" evidence="6">
    <location>
        <begin position="1"/>
        <end position="29"/>
    </location>
</feature>
<feature type="compositionally biased region" description="Polar residues" evidence="6">
    <location>
        <begin position="15"/>
        <end position="25"/>
    </location>
</feature>
<accession>A0A4Q2DG67</accession>
<name>A0A4Q2DG67_9AGAR</name>
<reference evidence="8 9" key="1">
    <citation type="submission" date="2019-01" db="EMBL/GenBank/DDBJ databases">
        <title>Draft genome sequence of Psathyrella aberdarensis IHI B618.</title>
        <authorList>
            <person name="Buettner E."/>
            <person name="Kellner H."/>
        </authorList>
    </citation>
    <scope>NUCLEOTIDE SEQUENCE [LARGE SCALE GENOMIC DNA]</scope>
    <source>
        <strain evidence="8 9">IHI B618</strain>
    </source>
</reference>
<dbReference type="PANTHER" id="PTHR10869:SF236">
    <property type="entry name" value="PROLYL 4-HYDROXYLASE ALPHA SUBUNIT DOMAIN-CONTAINING PROTEIN"/>
    <property type="match status" value="1"/>
</dbReference>
<dbReference type="InterPro" id="IPR045054">
    <property type="entry name" value="P4HA-like"/>
</dbReference>
<evidence type="ECO:0000259" key="7">
    <source>
        <dbReference type="PROSITE" id="PS51471"/>
    </source>
</evidence>
<dbReference type="InterPro" id="IPR005123">
    <property type="entry name" value="Oxoglu/Fe-dep_dioxygenase_dom"/>
</dbReference>
<keyword evidence="9" id="KW-1185">Reference proteome</keyword>
<evidence type="ECO:0000256" key="2">
    <source>
        <dbReference type="ARBA" id="ARBA00022723"/>
    </source>
</evidence>
<dbReference type="GO" id="GO:0005506">
    <property type="term" value="F:iron ion binding"/>
    <property type="evidence" value="ECO:0007669"/>
    <property type="project" value="InterPro"/>
</dbReference>
<dbReference type="GO" id="GO:0005783">
    <property type="term" value="C:endoplasmic reticulum"/>
    <property type="evidence" value="ECO:0007669"/>
    <property type="project" value="TreeGrafter"/>
</dbReference>
<evidence type="ECO:0000256" key="1">
    <source>
        <dbReference type="ARBA" id="ARBA00001961"/>
    </source>
</evidence>
<evidence type="ECO:0000256" key="6">
    <source>
        <dbReference type="SAM" id="MobiDB-lite"/>
    </source>
</evidence>
<dbReference type="PANTHER" id="PTHR10869">
    <property type="entry name" value="PROLYL 4-HYDROXYLASE ALPHA SUBUNIT"/>
    <property type="match status" value="1"/>
</dbReference>
<protein>
    <recommendedName>
        <fullName evidence="7">Fe2OG dioxygenase domain-containing protein</fullName>
    </recommendedName>
</protein>
<dbReference type="GO" id="GO:0004656">
    <property type="term" value="F:procollagen-proline 4-dioxygenase activity"/>
    <property type="evidence" value="ECO:0007669"/>
    <property type="project" value="TreeGrafter"/>
</dbReference>
<comment type="cofactor">
    <cofactor evidence="1">
        <name>L-ascorbate</name>
        <dbReference type="ChEBI" id="CHEBI:38290"/>
    </cofactor>
</comment>
<evidence type="ECO:0000256" key="5">
    <source>
        <dbReference type="ARBA" id="ARBA00023004"/>
    </source>
</evidence>
<proteinExistence type="predicted"/>
<feature type="compositionally biased region" description="Basic and acidic residues" evidence="6">
    <location>
        <begin position="1"/>
        <end position="11"/>
    </location>
</feature>
<dbReference type="Proteomes" id="UP000290288">
    <property type="component" value="Unassembled WGS sequence"/>
</dbReference>
<dbReference type="PROSITE" id="PS51471">
    <property type="entry name" value="FE2OG_OXY"/>
    <property type="match status" value="1"/>
</dbReference>
<feature type="region of interest" description="Disordered" evidence="6">
    <location>
        <begin position="116"/>
        <end position="136"/>
    </location>
</feature>
<dbReference type="InterPro" id="IPR044862">
    <property type="entry name" value="Pro_4_hyd_alph_FE2OG_OXY"/>
</dbReference>
<dbReference type="Pfam" id="PF13640">
    <property type="entry name" value="2OG-FeII_Oxy_3"/>
    <property type="match status" value="1"/>
</dbReference>
<sequence length="244" mass="27544">MAPKRKSEQKKPAAASSSKQITPNPVTFPPITEKSELQCQTVLEDQIIIIEDFFSPLECKEYVKLIESLPLELTPPPKKDEATRVNYRFSVASLDFAAQLHARLTPHLPSFPYPTSVHPKRRIAPSNDAPRHPDSFNSNIRLYKYTQGQYFGPHYDDSVKDPLTGATSEWTLLIYLTGTEDGVTGGETLFHRDQRGKPRGTITPPLKRGSALLHRHGFECMLHEGSPVLKGTKYVLRSDLMFMR</sequence>
<dbReference type="SMART" id="SM00702">
    <property type="entry name" value="P4Hc"/>
    <property type="match status" value="1"/>
</dbReference>
<evidence type="ECO:0000256" key="3">
    <source>
        <dbReference type="ARBA" id="ARBA00022964"/>
    </source>
</evidence>
<comment type="caution">
    <text evidence="8">The sequence shown here is derived from an EMBL/GenBank/DDBJ whole genome shotgun (WGS) entry which is preliminary data.</text>
</comment>
<dbReference type="InterPro" id="IPR006620">
    <property type="entry name" value="Pro_4_hyd_alph"/>
</dbReference>